<dbReference type="STRING" id="3469.A0A4Y7K8F3"/>
<dbReference type="SUPFAM" id="SSF53756">
    <property type="entry name" value="UDP-Glycosyltransferase/glycogen phosphorylase"/>
    <property type="match status" value="1"/>
</dbReference>
<accession>A0A4Y7K8F3</accession>
<evidence type="ECO:0000256" key="4">
    <source>
        <dbReference type="RuleBase" id="RU362057"/>
    </source>
</evidence>
<dbReference type="EMBL" id="CM010721">
    <property type="protein sequence ID" value="RZC68640.1"/>
    <property type="molecule type" value="Genomic_DNA"/>
</dbReference>
<dbReference type="Pfam" id="PF00201">
    <property type="entry name" value="UDPGT"/>
    <property type="match status" value="1"/>
</dbReference>
<evidence type="ECO:0000313" key="6">
    <source>
        <dbReference type="Proteomes" id="UP000316621"/>
    </source>
</evidence>
<proteinExistence type="inferred from homology"/>
<dbReference type="CDD" id="cd03784">
    <property type="entry name" value="GT1_Gtf-like"/>
    <property type="match status" value="1"/>
</dbReference>
<dbReference type="Gene3D" id="3.40.50.2000">
    <property type="entry name" value="Glycogen Phosphorylase B"/>
    <property type="match status" value="2"/>
</dbReference>
<evidence type="ECO:0000313" key="5">
    <source>
        <dbReference type="EMBL" id="RZC68640.1"/>
    </source>
</evidence>
<dbReference type="OMA" id="IKTCAEM"/>
<dbReference type="OrthoDB" id="5835829at2759"/>
<evidence type="ECO:0000256" key="1">
    <source>
        <dbReference type="ARBA" id="ARBA00009995"/>
    </source>
</evidence>
<dbReference type="PANTHER" id="PTHR48049:SF84">
    <property type="entry name" value="UDP-GLYCOSYLTRANSFERASE 79A6"/>
    <property type="match status" value="1"/>
</dbReference>
<organism evidence="5 6">
    <name type="scientific">Papaver somniferum</name>
    <name type="common">Opium poppy</name>
    <dbReference type="NCBI Taxonomy" id="3469"/>
    <lineage>
        <taxon>Eukaryota</taxon>
        <taxon>Viridiplantae</taxon>
        <taxon>Streptophyta</taxon>
        <taxon>Embryophyta</taxon>
        <taxon>Tracheophyta</taxon>
        <taxon>Spermatophyta</taxon>
        <taxon>Magnoliopsida</taxon>
        <taxon>Ranunculales</taxon>
        <taxon>Papaveraceae</taxon>
        <taxon>Papaveroideae</taxon>
        <taxon>Papaver</taxon>
    </lineage>
</organism>
<protein>
    <recommendedName>
        <fullName evidence="4">Glycosyltransferase</fullName>
        <ecNumber evidence="4">2.4.1.-</ecNumber>
    </recommendedName>
</protein>
<dbReference type="InterPro" id="IPR035595">
    <property type="entry name" value="UDP_glycos_trans_CS"/>
</dbReference>
<dbReference type="InterPro" id="IPR050481">
    <property type="entry name" value="UDP-glycosyltransf_plant"/>
</dbReference>
<dbReference type="InterPro" id="IPR002213">
    <property type="entry name" value="UDP_glucos_trans"/>
</dbReference>
<dbReference type="EC" id="2.4.1.-" evidence="4"/>
<dbReference type="AlphaFoldDB" id="A0A4Y7K8F3"/>
<dbReference type="GO" id="GO:0035251">
    <property type="term" value="F:UDP-glucosyltransferase activity"/>
    <property type="evidence" value="ECO:0007669"/>
    <property type="project" value="InterPro"/>
</dbReference>
<dbReference type="PANTHER" id="PTHR48049">
    <property type="entry name" value="GLYCOSYLTRANSFERASE"/>
    <property type="match status" value="1"/>
</dbReference>
<comment type="similarity">
    <text evidence="1 3">Belongs to the UDP-glycosyltransferase family.</text>
</comment>
<keyword evidence="2 3" id="KW-0808">Transferase</keyword>
<evidence type="ECO:0000256" key="3">
    <source>
        <dbReference type="RuleBase" id="RU003718"/>
    </source>
</evidence>
<sequence length="465" mass="51301">MGSQEGSSASQLHVVMFPWFAFGHITPFVQLSNKLASHGVQISFLSAPGNIQRISFSLNSSPLIKIIPIHIPPVEGLPPGLDSTADLSPALADLLKIALDKMQPQIESILINLKPHIVFIDFAQHWLPSIASPLGIKTFNFCVFAAACGAYITNPQRDSPTIDDLKKPPPGFPTTSITSMSTYQARDFLYPFKSLYGGPSVNERVQTVRKSCDAIVMKSCDEMEGPYLDYIRQLYCKPVLLTGPLVPGPPKYKLEEKWENWLQKFPSKSVVFCSFGSETFLKDDQIKELVLGLEQTGLPFIVVLNFPPGGGDNIEKLKNALPAGFAERVQGKGVLHTGWVQQQAILAHESVGCYVCHSGLSSVIEAFINDCQLVMLPQKGDQFLNSKLISGDLEAGVQVTKNDEDGHFSKEDLCKAVKIVTEDVNEEPGKSISVNHGKWRNFLLNKDIQDNFITNLVQEMKKMVN</sequence>
<dbReference type="PROSITE" id="PS00375">
    <property type="entry name" value="UDPGT"/>
    <property type="match status" value="1"/>
</dbReference>
<dbReference type="Gramene" id="RZC68640">
    <property type="protein sequence ID" value="RZC68640"/>
    <property type="gene ID" value="C5167_031833"/>
</dbReference>
<name>A0A4Y7K8F3_PAPSO</name>
<evidence type="ECO:0000256" key="2">
    <source>
        <dbReference type="ARBA" id="ARBA00022679"/>
    </source>
</evidence>
<dbReference type="FunFam" id="3.40.50.2000:FF:000037">
    <property type="entry name" value="Glycosyltransferase"/>
    <property type="match status" value="1"/>
</dbReference>
<dbReference type="Proteomes" id="UP000316621">
    <property type="component" value="Chromosome 7"/>
</dbReference>
<gene>
    <name evidence="5" type="ORF">C5167_031833</name>
</gene>
<keyword evidence="3" id="KW-0328">Glycosyltransferase</keyword>
<reference evidence="5 6" key="1">
    <citation type="journal article" date="2018" name="Science">
        <title>The opium poppy genome and morphinan production.</title>
        <authorList>
            <person name="Guo L."/>
            <person name="Winzer T."/>
            <person name="Yang X."/>
            <person name="Li Y."/>
            <person name="Ning Z."/>
            <person name="He Z."/>
            <person name="Teodor R."/>
            <person name="Lu Y."/>
            <person name="Bowser T.A."/>
            <person name="Graham I.A."/>
            <person name="Ye K."/>
        </authorList>
    </citation>
    <scope>NUCLEOTIDE SEQUENCE [LARGE SCALE GENOMIC DNA]</scope>
    <source>
        <strain evidence="6">cv. HN1</strain>
        <tissue evidence="5">Leaves</tissue>
    </source>
</reference>
<keyword evidence="6" id="KW-1185">Reference proteome</keyword>